<feature type="transmembrane region" description="Helical" evidence="7">
    <location>
        <begin position="312"/>
        <end position="332"/>
    </location>
</feature>
<keyword evidence="4 7" id="KW-0812">Transmembrane</keyword>
<dbReference type="GO" id="GO:0055085">
    <property type="term" value="P:transmembrane transport"/>
    <property type="evidence" value="ECO:0007669"/>
    <property type="project" value="InterPro"/>
</dbReference>
<keyword evidence="6 7" id="KW-0472">Membrane</keyword>
<dbReference type="PROSITE" id="PS50928">
    <property type="entry name" value="ABC_TM1"/>
    <property type="match status" value="1"/>
</dbReference>
<keyword evidence="2 7" id="KW-0813">Transport</keyword>
<feature type="transmembrane region" description="Helical" evidence="7">
    <location>
        <begin position="163"/>
        <end position="185"/>
    </location>
</feature>
<dbReference type="STRING" id="396014.BF93_04345"/>
<feature type="region of interest" description="Disordered" evidence="8">
    <location>
        <begin position="1"/>
        <end position="26"/>
    </location>
</feature>
<proteinExistence type="inferred from homology"/>
<organism evidence="10 11">
    <name type="scientific">Brachybacterium phenoliresistens</name>
    <dbReference type="NCBI Taxonomy" id="396014"/>
    <lineage>
        <taxon>Bacteria</taxon>
        <taxon>Bacillati</taxon>
        <taxon>Actinomycetota</taxon>
        <taxon>Actinomycetes</taxon>
        <taxon>Micrococcales</taxon>
        <taxon>Dermabacteraceae</taxon>
        <taxon>Brachybacterium</taxon>
    </lineage>
</organism>
<evidence type="ECO:0000256" key="7">
    <source>
        <dbReference type="RuleBase" id="RU363032"/>
    </source>
</evidence>
<keyword evidence="5 7" id="KW-1133">Transmembrane helix</keyword>
<dbReference type="PATRIC" id="fig|396014.3.peg.2900"/>
<evidence type="ECO:0000313" key="11">
    <source>
        <dbReference type="Proteomes" id="UP000023067"/>
    </source>
</evidence>
<evidence type="ECO:0000256" key="5">
    <source>
        <dbReference type="ARBA" id="ARBA00022989"/>
    </source>
</evidence>
<dbReference type="PANTHER" id="PTHR30193:SF18">
    <property type="entry name" value="OSMOPROTECTIVE COMPOUNDS UPTAKE PERMEASE PROTEIN GGTC"/>
    <property type="match status" value="1"/>
</dbReference>
<comment type="caution">
    <text evidence="10">The sequence shown here is derived from an EMBL/GenBank/DDBJ whole genome shotgun (WGS) entry which is preliminary data.</text>
</comment>
<evidence type="ECO:0000256" key="1">
    <source>
        <dbReference type="ARBA" id="ARBA00004651"/>
    </source>
</evidence>
<feature type="compositionally biased region" description="Low complexity" evidence="8">
    <location>
        <begin position="1"/>
        <end position="19"/>
    </location>
</feature>
<dbReference type="Gene3D" id="1.10.3720.10">
    <property type="entry name" value="MetI-like"/>
    <property type="match status" value="1"/>
</dbReference>
<dbReference type="Proteomes" id="UP000023067">
    <property type="component" value="Unassembled WGS sequence"/>
</dbReference>
<dbReference type="EMBL" id="JDYK01000017">
    <property type="protein sequence ID" value="EWS80242.1"/>
    <property type="molecule type" value="Genomic_DNA"/>
</dbReference>
<dbReference type="PANTHER" id="PTHR30193">
    <property type="entry name" value="ABC TRANSPORTER PERMEASE PROTEIN"/>
    <property type="match status" value="1"/>
</dbReference>
<dbReference type="InterPro" id="IPR000515">
    <property type="entry name" value="MetI-like"/>
</dbReference>
<protein>
    <submittedName>
        <fullName evidence="10">Sugar ABC transporter permease</fullName>
    </submittedName>
</protein>
<feature type="transmembrane region" description="Helical" evidence="7">
    <location>
        <begin position="64"/>
        <end position="91"/>
    </location>
</feature>
<dbReference type="CDD" id="cd06261">
    <property type="entry name" value="TM_PBP2"/>
    <property type="match status" value="1"/>
</dbReference>
<dbReference type="HOGENOM" id="CLU_016047_0_0_11"/>
<dbReference type="InterPro" id="IPR035906">
    <property type="entry name" value="MetI-like_sf"/>
</dbReference>
<sequence>MAVVTTTPSTSPGAAAAAPEPERRAGSPARPVRLLIGAVGMVVTAWLVCNIFLAFAYYPQWFAGSGILIGLLGLIVGIGGSVVFFYFLNLCIEGFPSRFSEGLIPYAFLLPGFSLIAILLLYPTVQTIVYSFANKDSTAWVGLENYQAIFGDAGFWSALLNNLLWILIVPILTVAFGLAVAVLADKLSATGERIAKSFIFLPMSISFVGAATIWGLIYAYNTPGSPQTGLLNAIVVALGGEPHAWYQIDTARLNSLLLMVILIWLQTGFAMVLLSSAIKGVPEDTIEAGRMDGASEGRIFWQIVFPQVRPTMLAVFITVLILVLKVFDIIYVTTNGRDSTDVIANLFFRKLFVEQQAGQASAVVVVLLILVLPILVYQVRSFRQQEANR</sequence>
<dbReference type="AlphaFoldDB" id="Z9JR65"/>
<feature type="transmembrane region" description="Helical" evidence="7">
    <location>
        <begin position="357"/>
        <end position="379"/>
    </location>
</feature>
<keyword evidence="3" id="KW-1003">Cell membrane</keyword>
<feature type="transmembrane region" description="Helical" evidence="7">
    <location>
        <begin position="34"/>
        <end position="58"/>
    </location>
</feature>
<evidence type="ECO:0000256" key="3">
    <source>
        <dbReference type="ARBA" id="ARBA00022475"/>
    </source>
</evidence>
<dbReference type="InterPro" id="IPR051393">
    <property type="entry name" value="ABC_transporter_permease"/>
</dbReference>
<evidence type="ECO:0000256" key="4">
    <source>
        <dbReference type="ARBA" id="ARBA00022692"/>
    </source>
</evidence>
<dbReference type="GO" id="GO:0005886">
    <property type="term" value="C:plasma membrane"/>
    <property type="evidence" value="ECO:0007669"/>
    <property type="project" value="UniProtKB-SubCell"/>
</dbReference>
<evidence type="ECO:0000313" key="10">
    <source>
        <dbReference type="EMBL" id="EWS80242.1"/>
    </source>
</evidence>
<dbReference type="SUPFAM" id="SSF160964">
    <property type="entry name" value="MalF N-terminal region-like"/>
    <property type="match status" value="1"/>
</dbReference>
<dbReference type="RefSeq" id="WP_038373631.1">
    <property type="nucleotide sequence ID" value="NZ_KK070000.1"/>
</dbReference>
<feature type="domain" description="ABC transmembrane type-1" evidence="9">
    <location>
        <begin position="159"/>
        <end position="376"/>
    </location>
</feature>
<dbReference type="Pfam" id="PF00528">
    <property type="entry name" value="BPD_transp_1"/>
    <property type="match status" value="1"/>
</dbReference>
<evidence type="ECO:0000256" key="6">
    <source>
        <dbReference type="ARBA" id="ARBA00023136"/>
    </source>
</evidence>
<feature type="transmembrane region" description="Helical" evidence="7">
    <location>
        <begin position="197"/>
        <end position="220"/>
    </location>
</feature>
<comment type="similarity">
    <text evidence="7">Belongs to the binding-protein-dependent transport system permease family.</text>
</comment>
<reference evidence="10 11" key="1">
    <citation type="submission" date="2014-02" db="EMBL/GenBank/DDBJ databases">
        <title>Genome sequence of Brachybacterium phenoliresistens strain W13A50.</title>
        <authorList>
            <person name="Wang X."/>
        </authorList>
    </citation>
    <scope>NUCLEOTIDE SEQUENCE [LARGE SCALE GENOMIC DNA]</scope>
    <source>
        <strain evidence="10 11">W13A50</strain>
    </source>
</reference>
<dbReference type="SUPFAM" id="SSF161098">
    <property type="entry name" value="MetI-like"/>
    <property type="match status" value="1"/>
</dbReference>
<keyword evidence="11" id="KW-1185">Reference proteome</keyword>
<accession>Z9JR65</accession>
<dbReference type="eggNOG" id="COG1175">
    <property type="taxonomic scope" value="Bacteria"/>
</dbReference>
<comment type="subcellular location">
    <subcellularLocation>
        <location evidence="1 7">Cell membrane</location>
        <topology evidence="1 7">Multi-pass membrane protein</topology>
    </subcellularLocation>
</comment>
<evidence type="ECO:0000256" key="8">
    <source>
        <dbReference type="SAM" id="MobiDB-lite"/>
    </source>
</evidence>
<feature type="transmembrane region" description="Helical" evidence="7">
    <location>
        <begin position="103"/>
        <end position="122"/>
    </location>
</feature>
<evidence type="ECO:0000259" key="9">
    <source>
        <dbReference type="PROSITE" id="PS50928"/>
    </source>
</evidence>
<gene>
    <name evidence="10" type="ORF">BF93_04345</name>
</gene>
<evidence type="ECO:0000256" key="2">
    <source>
        <dbReference type="ARBA" id="ARBA00022448"/>
    </source>
</evidence>
<name>Z9JR65_9MICO</name>
<feature type="transmembrane region" description="Helical" evidence="7">
    <location>
        <begin position="255"/>
        <end position="274"/>
    </location>
</feature>